<feature type="DNA-binding region" description="Homeobox" evidence="5">
    <location>
        <begin position="704"/>
        <end position="772"/>
    </location>
</feature>
<name>A0AA39HJK3_9BILA</name>
<keyword evidence="7" id="KW-0804">Transcription</keyword>
<dbReference type="InterPro" id="IPR009057">
    <property type="entry name" value="Homeodomain-like_sf"/>
</dbReference>
<dbReference type="InterPro" id="IPR010982">
    <property type="entry name" value="Lambda_DNA-bd_dom_sf"/>
</dbReference>
<proteinExistence type="inferred from homology"/>
<dbReference type="AlphaFoldDB" id="A0AA39HJK3"/>
<feature type="region of interest" description="Disordered" evidence="8">
    <location>
        <begin position="1"/>
        <end position="140"/>
    </location>
</feature>
<keyword evidence="4 5" id="KW-0539">Nucleus</keyword>
<reference evidence="11" key="1">
    <citation type="submission" date="2023-06" db="EMBL/GenBank/DDBJ databases">
        <title>Genomic analysis of the entomopathogenic nematode Steinernema hermaphroditum.</title>
        <authorList>
            <person name="Schwarz E.M."/>
            <person name="Heppert J.K."/>
            <person name="Baniya A."/>
            <person name="Schwartz H.T."/>
            <person name="Tan C.-H."/>
            <person name="Antoshechkin I."/>
            <person name="Sternberg P.W."/>
            <person name="Goodrich-Blair H."/>
            <person name="Dillman A.R."/>
        </authorList>
    </citation>
    <scope>NUCLEOTIDE SEQUENCE</scope>
    <source>
        <strain evidence="11">PS9179</strain>
        <tissue evidence="11">Whole animal</tissue>
    </source>
</reference>
<evidence type="ECO:0000313" key="11">
    <source>
        <dbReference type="EMBL" id="KAK0407046.1"/>
    </source>
</evidence>
<keyword evidence="12" id="KW-1185">Reference proteome</keyword>
<dbReference type="InterPro" id="IPR001356">
    <property type="entry name" value="HD"/>
</dbReference>
<dbReference type="EMBL" id="JAUCMV010000004">
    <property type="protein sequence ID" value="KAK0407046.1"/>
    <property type="molecule type" value="Genomic_DNA"/>
</dbReference>
<organism evidence="11 12">
    <name type="scientific">Steinernema hermaphroditum</name>
    <dbReference type="NCBI Taxonomy" id="289476"/>
    <lineage>
        <taxon>Eukaryota</taxon>
        <taxon>Metazoa</taxon>
        <taxon>Ecdysozoa</taxon>
        <taxon>Nematoda</taxon>
        <taxon>Chromadorea</taxon>
        <taxon>Rhabditida</taxon>
        <taxon>Tylenchina</taxon>
        <taxon>Panagrolaimomorpha</taxon>
        <taxon>Strongyloidoidea</taxon>
        <taxon>Steinernematidae</taxon>
        <taxon>Steinernema</taxon>
    </lineage>
</organism>
<keyword evidence="3 5" id="KW-0371">Homeobox</keyword>
<evidence type="ECO:0000256" key="7">
    <source>
        <dbReference type="RuleBase" id="RU361194"/>
    </source>
</evidence>
<comment type="subcellular location">
    <subcellularLocation>
        <location evidence="1 5 6">Nucleus</location>
    </subcellularLocation>
</comment>
<dbReference type="SUPFAM" id="SSF53335">
    <property type="entry name" value="S-adenosyl-L-methionine-dependent methyltransferases"/>
    <property type="match status" value="1"/>
</dbReference>
<evidence type="ECO:0000313" key="12">
    <source>
        <dbReference type="Proteomes" id="UP001175271"/>
    </source>
</evidence>
<evidence type="ECO:0000256" key="6">
    <source>
        <dbReference type="RuleBase" id="RU000682"/>
    </source>
</evidence>
<dbReference type="Gene3D" id="1.10.10.60">
    <property type="entry name" value="Homeodomain-like"/>
    <property type="match status" value="1"/>
</dbReference>
<feature type="compositionally biased region" description="Polar residues" evidence="8">
    <location>
        <begin position="1"/>
        <end position="12"/>
    </location>
</feature>
<feature type="compositionally biased region" description="Low complexity" evidence="8">
    <location>
        <begin position="20"/>
        <end position="33"/>
    </location>
</feature>
<dbReference type="Gene3D" id="3.40.50.150">
    <property type="entry name" value="Vaccinia Virus protein VP39"/>
    <property type="match status" value="1"/>
</dbReference>
<dbReference type="SUPFAM" id="SSF46689">
    <property type="entry name" value="Homeodomain-like"/>
    <property type="match status" value="1"/>
</dbReference>
<dbReference type="InterPro" id="IPR000327">
    <property type="entry name" value="POU_dom"/>
</dbReference>
<keyword evidence="2 5" id="KW-0238">DNA-binding</keyword>
<comment type="caution">
    <text evidence="11">The sequence shown here is derived from an EMBL/GenBank/DDBJ whole genome shotgun (WGS) entry which is preliminary data.</text>
</comment>
<feature type="domain" description="POU-specific" evidence="10">
    <location>
        <begin position="293"/>
        <end position="367"/>
    </location>
</feature>
<dbReference type="SMART" id="SM00389">
    <property type="entry name" value="HOX"/>
    <property type="match status" value="1"/>
</dbReference>
<dbReference type="PROSITE" id="PS00035">
    <property type="entry name" value="POU_1"/>
    <property type="match status" value="1"/>
</dbReference>
<gene>
    <name evidence="11" type="ORF">QR680_018967</name>
</gene>
<dbReference type="GO" id="GO:0030154">
    <property type="term" value="P:cell differentiation"/>
    <property type="evidence" value="ECO:0007669"/>
    <property type="project" value="UniProtKB-ARBA"/>
</dbReference>
<dbReference type="PRINTS" id="PR00028">
    <property type="entry name" value="POUDOMAIN"/>
</dbReference>
<evidence type="ECO:0000259" key="10">
    <source>
        <dbReference type="PROSITE" id="PS51179"/>
    </source>
</evidence>
<dbReference type="Gene3D" id="1.10.260.40">
    <property type="entry name" value="lambda repressor-like DNA-binding domains"/>
    <property type="match status" value="1"/>
</dbReference>
<dbReference type="Pfam" id="PF00157">
    <property type="entry name" value="Pou"/>
    <property type="match status" value="1"/>
</dbReference>
<dbReference type="InterPro" id="IPR050255">
    <property type="entry name" value="POU_domain_TF"/>
</dbReference>
<evidence type="ECO:0000256" key="2">
    <source>
        <dbReference type="ARBA" id="ARBA00023125"/>
    </source>
</evidence>
<dbReference type="SUPFAM" id="SSF47413">
    <property type="entry name" value="lambda repressor-like DNA-binding domains"/>
    <property type="match status" value="1"/>
</dbReference>
<feature type="compositionally biased region" description="Polar residues" evidence="8">
    <location>
        <begin position="121"/>
        <end position="140"/>
    </location>
</feature>
<feature type="compositionally biased region" description="Polar residues" evidence="8">
    <location>
        <begin position="221"/>
        <end position="241"/>
    </location>
</feature>
<evidence type="ECO:0000256" key="4">
    <source>
        <dbReference type="ARBA" id="ARBA00023242"/>
    </source>
</evidence>
<sequence length="1099" mass="119939">MAADEPSTSSAPPRNDDDSGLGLSFNSSFGASSTIDEEMPSRPHTSNSNKSLNLSSDAPSPSLPSSQHVNGSSRRSSSSLGTGKRKAQAPKKLIVDEDPGVPISHETGEAVASPDDERKTFTQSPKPKLTTSKVPSAEQKQTLQAADAALQSVMESILAATACPRVDSLLSAGSNVVSGDAASAQALLGLGMIPYLNAAAAAAGQLTRSGPAAKTDAYKTNGHQSTSLMTTSAPSTASSRLTSAFSTQSTPTPPPGTTETGMSVAAAISARKRKAAALLESANGGHATELEAKERSDLEELENFAQLFKKQRIKFGFTQGDVGVALGRRYGTDFSQTTISRFEALNLSYKNMCKLRPLLTEWLQDATEAIAKGQSISEFLNAAPVEPKPSSSSQEPPTTVQQVVAAAIAVSANTSMPIQVGVVHAKTGVFLFYGLLLVLARWIRHSHPLRLPYPLATSITSSSDAVTESWIDEAEAEELRLQRFQKLIASLPFIDEDPKIVVKRAAFLLPEPLDYRNPPKKSLFKALKDRFLRRRKLEIDHSLVSAYARARAFPLRPAEISREGEELPSISRHLTDMLDEVQDTDILEEYGLSAADEDPDAGEWTNFQWNGQERPSLIELGVEDEPRCFWNCELWNTAHYNGGMAWRGTGAILAYNRDREEESVWGPGTWNSAVYNMSLMIDFEEGEADENSNGGQSSHLDVRKRRKRTNLDISQRTALDAYFQINSRPDHERMSELADALELDRDFYVKYMTSSESKTLVSPHRTRIERLDRICAESGGGCYVVSDFVDSKMNAAWRAIRSEKATNSSQMESHFSRAALIVQNDTTSSKDWSVDHSTILAQYIAVMAALPFATGSLLKAKPTILSIGLGGGVLDMFLHTARPKFEITVVESDPTIIDIAHKWFGVEETTNRKTVNASGIDFLSNTVKNGRQYDVVFVDACDLSSDNVTCPSAPFLDRANIADISDSLPTSGVVVVNVVARSGLTEKLYDRVSALAWPRVTEQGFGLRRLHVLLQNVSQSEHAQWQHRCGLHEDGETRRREPAQRRRIRLSSVANLSARETATACLALSPLRMASDTSTGRTQTLTTDNKSLIPKNKKN</sequence>
<dbReference type="GO" id="GO:0000981">
    <property type="term" value="F:DNA-binding transcription factor activity, RNA polymerase II-specific"/>
    <property type="evidence" value="ECO:0007669"/>
    <property type="project" value="TreeGrafter"/>
</dbReference>
<evidence type="ECO:0000256" key="5">
    <source>
        <dbReference type="PROSITE-ProRule" id="PRU00108"/>
    </source>
</evidence>
<evidence type="ECO:0000256" key="1">
    <source>
        <dbReference type="ARBA" id="ARBA00004123"/>
    </source>
</evidence>
<dbReference type="InterPro" id="IPR029063">
    <property type="entry name" value="SAM-dependent_MTases_sf"/>
</dbReference>
<evidence type="ECO:0000256" key="3">
    <source>
        <dbReference type="ARBA" id="ARBA00023155"/>
    </source>
</evidence>
<comment type="similarity">
    <text evidence="7">Belongs to the POU transcription factor family.</text>
</comment>
<feature type="compositionally biased region" description="Polar residues" evidence="8">
    <location>
        <begin position="1076"/>
        <end position="1090"/>
    </location>
</feature>
<dbReference type="CDD" id="cd00086">
    <property type="entry name" value="homeodomain"/>
    <property type="match status" value="1"/>
</dbReference>
<dbReference type="PROSITE" id="PS50071">
    <property type="entry name" value="HOMEOBOX_2"/>
    <property type="match status" value="1"/>
</dbReference>
<accession>A0AA39HJK3</accession>
<dbReference type="PROSITE" id="PS51179">
    <property type="entry name" value="POU_3"/>
    <property type="match status" value="1"/>
</dbReference>
<dbReference type="Pfam" id="PF00046">
    <property type="entry name" value="Homeodomain"/>
    <property type="match status" value="1"/>
</dbReference>
<dbReference type="PANTHER" id="PTHR11636">
    <property type="entry name" value="POU DOMAIN"/>
    <property type="match status" value="1"/>
</dbReference>
<evidence type="ECO:0000259" key="9">
    <source>
        <dbReference type="PROSITE" id="PS50071"/>
    </source>
</evidence>
<protein>
    <recommendedName>
        <fullName evidence="7">POU domain protein</fullName>
    </recommendedName>
</protein>
<feature type="region of interest" description="Disordered" evidence="8">
    <location>
        <begin position="212"/>
        <end position="260"/>
    </location>
</feature>
<evidence type="ECO:0000256" key="8">
    <source>
        <dbReference type="SAM" id="MobiDB-lite"/>
    </source>
</evidence>
<dbReference type="PANTHER" id="PTHR11636:SF137">
    <property type="entry name" value="HOMEOBOX PROTEIN CEH-18"/>
    <property type="match status" value="1"/>
</dbReference>
<dbReference type="GO" id="GO:0005634">
    <property type="term" value="C:nucleus"/>
    <property type="evidence" value="ECO:0007669"/>
    <property type="project" value="UniProtKB-SubCell"/>
</dbReference>
<dbReference type="PROSITE" id="PS00465">
    <property type="entry name" value="POU_2"/>
    <property type="match status" value="1"/>
</dbReference>
<dbReference type="GO" id="GO:0000978">
    <property type="term" value="F:RNA polymerase II cis-regulatory region sequence-specific DNA binding"/>
    <property type="evidence" value="ECO:0007669"/>
    <property type="project" value="TreeGrafter"/>
</dbReference>
<feature type="compositionally biased region" description="Low complexity" evidence="8">
    <location>
        <begin position="46"/>
        <end position="79"/>
    </location>
</feature>
<dbReference type="InterPro" id="IPR013847">
    <property type="entry name" value="POU"/>
</dbReference>
<dbReference type="FunFam" id="1.10.260.40:FF:000001">
    <property type="entry name" value="POU domain protein"/>
    <property type="match status" value="1"/>
</dbReference>
<feature type="domain" description="Homeobox" evidence="9">
    <location>
        <begin position="702"/>
        <end position="771"/>
    </location>
</feature>
<dbReference type="SMART" id="SM00352">
    <property type="entry name" value="POU"/>
    <property type="match status" value="1"/>
</dbReference>
<dbReference type="Proteomes" id="UP001175271">
    <property type="component" value="Unassembled WGS sequence"/>
</dbReference>
<feature type="region of interest" description="Disordered" evidence="8">
    <location>
        <begin position="1076"/>
        <end position="1099"/>
    </location>
</feature>